<evidence type="ECO:0000256" key="3">
    <source>
        <dbReference type="ARBA" id="ARBA00023002"/>
    </source>
</evidence>
<sequence length="489" mass="54190">MGAYPDTVHFRGLNTPTGIEASAHDLRVEGTIPAEIDGAFFRAVPDPAFPPIRQDDVILSADGMINKIEFRGGRVSYAIRYVHTERFLAERRAGRALFGRYRNPFTNDPAAAGVDGTVANTTPVWHAGRLFMTKEDGRAYQIDPHTLDTVGKWDWDGAFRSQTMTAHPRVDPRTGEMFFFGYEADGLCSSKIAYCIADADGALVSEQWFDAPYCSFMHDFGLTDEHVVFMVFPTTADLDRLKAGGPHWLHEQERESWIGIMPRHGDVSELTWFKGPAGVHAYHVMNAFTEGRLVHLDMCLANTNLIPFIVEDSGLEVPLDGGLTRWTMNLDDPEAGISERRFGPFGEMPLTVRVDQGRAYRHGWYLTVDPSKGKPLHNGPAGIAFNCILRVNLGNGGIEGYSIGPDLAINEPVHIPSATGGHEGWLMAVVDHEFAAGRYDQQVWIWEAGDLEKGPVAKVHLPVTTREQVHGGWVSRRDLDAARIRAAAR</sequence>
<dbReference type="EC" id="1.13.11.-" evidence="6"/>
<comment type="cofactor">
    <cofactor evidence="5 6">
        <name>Fe(2+)</name>
        <dbReference type="ChEBI" id="CHEBI:29033"/>
    </cofactor>
    <text evidence="5 6">Binds 1 Fe(2+) ion per subunit.</text>
</comment>
<gene>
    <name evidence="7" type="ORF">DI632_02160</name>
</gene>
<proteinExistence type="inferred from homology"/>
<keyword evidence="2 5" id="KW-0479">Metal-binding</keyword>
<dbReference type="Proteomes" id="UP000248614">
    <property type="component" value="Unassembled WGS sequence"/>
</dbReference>
<dbReference type="EMBL" id="QFNF01000003">
    <property type="protein sequence ID" value="PZO80374.1"/>
    <property type="molecule type" value="Genomic_DNA"/>
</dbReference>
<organism evidence="7 8">
    <name type="scientific">Sphingomonas hengshuiensis</name>
    <dbReference type="NCBI Taxonomy" id="1609977"/>
    <lineage>
        <taxon>Bacteria</taxon>
        <taxon>Pseudomonadati</taxon>
        <taxon>Pseudomonadota</taxon>
        <taxon>Alphaproteobacteria</taxon>
        <taxon>Sphingomonadales</taxon>
        <taxon>Sphingomonadaceae</taxon>
        <taxon>Sphingomonas</taxon>
    </lineage>
</organism>
<evidence type="ECO:0000313" key="7">
    <source>
        <dbReference type="EMBL" id="PZO80374.1"/>
    </source>
</evidence>
<comment type="caution">
    <text evidence="7">The sequence shown here is derived from an EMBL/GenBank/DDBJ whole genome shotgun (WGS) entry which is preliminary data.</text>
</comment>
<name>A0A2W4ZDH6_9SPHN</name>
<feature type="binding site" evidence="5">
    <location>
        <position position="218"/>
    </location>
    <ligand>
        <name>Fe cation</name>
        <dbReference type="ChEBI" id="CHEBI:24875"/>
        <note>catalytic</note>
    </ligand>
</feature>
<evidence type="ECO:0000256" key="1">
    <source>
        <dbReference type="ARBA" id="ARBA00006787"/>
    </source>
</evidence>
<evidence type="ECO:0000256" key="6">
    <source>
        <dbReference type="RuleBase" id="RU364048"/>
    </source>
</evidence>
<evidence type="ECO:0000256" key="2">
    <source>
        <dbReference type="ARBA" id="ARBA00022723"/>
    </source>
</evidence>
<dbReference type="GO" id="GO:0046872">
    <property type="term" value="F:metal ion binding"/>
    <property type="evidence" value="ECO:0007669"/>
    <property type="project" value="UniProtKB-KW"/>
</dbReference>
<comment type="similarity">
    <text evidence="1 6">Belongs to the carotenoid oxygenase family.</text>
</comment>
<dbReference type="PANTHER" id="PTHR10543">
    <property type="entry name" value="BETA-CAROTENE DIOXYGENASE"/>
    <property type="match status" value="1"/>
</dbReference>
<feature type="binding site" evidence="5">
    <location>
        <position position="470"/>
    </location>
    <ligand>
        <name>Fe cation</name>
        <dbReference type="ChEBI" id="CHEBI:24875"/>
        <note>catalytic</note>
    </ligand>
</feature>
<dbReference type="SUPFAM" id="SSF50998">
    <property type="entry name" value="Quinoprotein alcohol dehydrogenase-like"/>
    <property type="match status" value="1"/>
</dbReference>
<feature type="binding site" evidence="5">
    <location>
        <position position="283"/>
    </location>
    <ligand>
        <name>Fe cation</name>
        <dbReference type="ChEBI" id="CHEBI:24875"/>
        <note>catalytic</note>
    </ligand>
</feature>
<feature type="binding site" evidence="5">
    <location>
        <position position="167"/>
    </location>
    <ligand>
        <name>Fe cation</name>
        <dbReference type="ChEBI" id="CHEBI:24875"/>
        <note>catalytic</note>
    </ligand>
</feature>
<keyword evidence="3 6" id="KW-0560">Oxidoreductase</keyword>
<dbReference type="Pfam" id="PF03055">
    <property type="entry name" value="RPE65"/>
    <property type="match status" value="1"/>
</dbReference>
<evidence type="ECO:0000256" key="5">
    <source>
        <dbReference type="PIRSR" id="PIRSR604294-1"/>
    </source>
</evidence>
<reference evidence="7 8" key="1">
    <citation type="submission" date="2017-08" db="EMBL/GenBank/DDBJ databases">
        <title>Infants hospitalized years apart are colonized by the same room-sourced microbial strains.</title>
        <authorList>
            <person name="Brooks B."/>
            <person name="Olm M.R."/>
            <person name="Firek B.A."/>
            <person name="Baker R."/>
            <person name="Thomas B.C."/>
            <person name="Morowitz M.J."/>
            <person name="Banfield J.F."/>
        </authorList>
    </citation>
    <scope>NUCLEOTIDE SEQUENCE [LARGE SCALE GENOMIC DNA]</scope>
    <source>
        <strain evidence="7">S2_018_000_R3_110</strain>
    </source>
</reference>
<dbReference type="InterPro" id="IPR004294">
    <property type="entry name" value="Carotenoid_Oase"/>
</dbReference>
<accession>A0A2W4ZDH6</accession>
<protein>
    <recommendedName>
        <fullName evidence="6">Dioxygenase</fullName>
        <ecNumber evidence="6">1.13.11.-</ecNumber>
    </recommendedName>
</protein>
<keyword evidence="6" id="KW-0223">Dioxygenase</keyword>
<evidence type="ECO:0000313" key="8">
    <source>
        <dbReference type="Proteomes" id="UP000248614"/>
    </source>
</evidence>
<dbReference type="AlphaFoldDB" id="A0A2W4ZDH6"/>
<evidence type="ECO:0000256" key="4">
    <source>
        <dbReference type="ARBA" id="ARBA00023004"/>
    </source>
</evidence>
<dbReference type="GO" id="GO:0010436">
    <property type="term" value="F:carotenoid dioxygenase activity"/>
    <property type="evidence" value="ECO:0007669"/>
    <property type="project" value="TreeGrafter"/>
</dbReference>
<dbReference type="GO" id="GO:0016121">
    <property type="term" value="P:carotene catabolic process"/>
    <property type="evidence" value="ECO:0007669"/>
    <property type="project" value="TreeGrafter"/>
</dbReference>
<keyword evidence="4 5" id="KW-0408">Iron</keyword>
<dbReference type="PANTHER" id="PTHR10543:SF89">
    <property type="entry name" value="CAROTENOID 9,10(9',10')-CLEAVAGE DIOXYGENASE 1"/>
    <property type="match status" value="1"/>
</dbReference>
<dbReference type="InterPro" id="IPR011047">
    <property type="entry name" value="Quinoprotein_ADH-like_sf"/>
</dbReference>